<evidence type="ECO:0000313" key="2">
    <source>
        <dbReference type="EMBL" id="EST53898.1"/>
    </source>
</evidence>
<dbReference type="InterPro" id="IPR012908">
    <property type="entry name" value="PGAP1-ab_dom-like"/>
</dbReference>
<dbReference type="RefSeq" id="WP_023557875.1">
    <property type="nucleotide sequence ID" value="NZ_KI629785.1"/>
</dbReference>
<proteinExistence type="predicted"/>
<accession>V6MET0</accession>
<evidence type="ECO:0000313" key="3">
    <source>
        <dbReference type="Proteomes" id="UP000017973"/>
    </source>
</evidence>
<evidence type="ECO:0000259" key="1">
    <source>
        <dbReference type="Pfam" id="PF07819"/>
    </source>
</evidence>
<name>V6MET0_9BACL</name>
<comment type="caution">
    <text evidence="2">The sequence shown here is derived from an EMBL/GenBank/DDBJ whole genome shotgun (WGS) entry which is preliminary data.</text>
</comment>
<feature type="domain" description="GPI inositol-deacylase PGAP1-like alpha/beta" evidence="1">
    <location>
        <begin position="204"/>
        <end position="378"/>
    </location>
</feature>
<reference evidence="2 3" key="1">
    <citation type="journal article" date="2014" name="Genome Announc.">
        <title>Draft Genome Sequence of Brevibacillus panacihumi Strain W25, a Halotolerant Hydrocarbon-Degrading Bacterium.</title>
        <authorList>
            <person name="Wang X."/>
            <person name="Jin D."/>
            <person name="Zhou L."/>
            <person name="Wu L."/>
            <person name="An W."/>
            <person name="Chen Y."/>
            <person name="Zhao L."/>
        </authorList>
    </citation>
    <scope>NUCLEOTIDE SEQUENCE [LARGE SCALE GENOMIC DNA]</scope>
    <source>
        <strain evidence="2 3">W25</strain>
    </source>
</reference>
<dbReference type="Pfam" id="PF07819">
    <property type="entry name" value="PGAP1"/>
    <property type="match status" value="1"/>
</dbReference>
<dbReference type="PATRIC" id="fig|1408254.3.peg.3990"/>
<organism evidence="2 3">
    <name type="scientific">Brevibacillus panacihumi W25</name>
    <dbReference type="NCBI Taxonomy" id="1408254"/>
    <lineage>
        <taxon>Bacteria</taxon>
        <taxon>Bacillati</taxon>
        <taxon>Bacillota</taxon>
        <taxon>Bacilli</taxon>
        <taxon>Bacillales</taxon>
        <taxon>Paenibacillaceae</taxon>
        <taxon>Brevibacillus</taxon>
    </lineage>
</organism>
<dbReference type="STRING" id="1408254.T458_20350"/>
<dbReference type="HOGENOM" id="CLU_515515_0_0_9"/>
<gene>
    <name evidence="2" type="ORF">T458_20350</name>
</gene>
<dbReference type="Proteomes" id="UP000017973">
    <property type="component" value="Unassembled WGS sequence"/>
</dbReference>
<dbReference type="SUPFAM" id="SSF53474">
    <property type="entry name" value="alpha/beta-Hydrolases"/>
    <property type="match status" value="1"/>
</dbReference>
<dbReference type="EMBL" id="AYJU01000017">
    <property type="protein sequence ID" value="EST53898.1"/>
    <property type="molecule type" value="Genomic_DNA"/>
</dbReference>
<dbReference type="AlphaFoldDB" id="V6MET0"/>
<protein>
    <recommendedName>
        <fullName evidence="1">GPI inositol-deacylase PGAP1-like alpha/beta domain-containing protein</fullName>
    </recommendedName>
</protein>
<dbReference type="GO" id="GO:0016788">
    <property type="term" value="F:hydrolase activity, acting on ester bonds"/>
    <property type="evidence" value="ECO:0007669"/>
    <property type="project" value="InterPro"/>
</dbReference>
<sequence length="528" mass="59613">MVGTFNVPQKVIVRDTPILLMQQIEDALVFDIVSLDPTIEFNLEIPVEVQSKKEDFLLLKYNHKEVQLETVKKQKFNKKSETISATFEGGGTFVVLSSNKVQENGLSTEGKKTKFKKFNGKARINNLPLELDGKDFTENGTFKISKIVKFKDEDSLDNEILSDKNLKEKDEVVLEATYMIDEMYEENETMVLSASAVTLQSGKTPVILVHGLFGGADTWGFEDRWVHNFYDEPWAGEPIRGYETITGTSYPTHTESTYSNIDVHSITGIVNDEELGSKLIIEYGYTPNEDIFAFVYNASGVDGTVRVAANHLEDVITDLKNEVFSSRTQDVNLVGHSMGGLVSRYLVENISRADVERVITLGTPHFGSDQAPDGDLSRDNSELWNGSRSLDNDFTKPMIAFAGWNPSYRKLVDPDFGDIRNIYGTGLGVGPNRLYSSWYDYVQEKYYDKTGEYPTRFDIGDGNVNIDSALGSDYDPDYSYNEDPVLMNRRFLIWDDEFGGHSSMRLHPRVPHYVERALTGDYDDDSKD</sequence>
<dbReference type="Gene3D" id="3.40.50.1820">
    <property type="entry name" value="alpha/beta hydrolase"/>
    <property type="match status" value="1"/>
</dbReference>
<dbReference type="InterPro" id="IPR029058">
    <property type="entry name" value="AB_hydrolase_fold"/>
</dbReference>
<dbReference type="OrthoDB" id="503948at2"/>
<keyword evidence="3" id="KW-1185">Reference proteome</keyword>